<evidence type="ECO:0000256" key="6">
    <source>
        <dbReference type="ARBA" id="ARBA00022723"/>
    </source>
</evidence>
<dbReference type="AlphaFoldDB" id="A0A2G9ZJP6"/>
<comment type="caution">
    <text evidence="9">The sequence shown here is derived from an EMBL/GenBank/DDBJ whole genome shotgun (WGS) entry which is preliminary data.</text>
</comment>
<dbReference type="InterPro" id="IPR003607">
    <property type="entry name" value="HD/PDEase_dom"/>
</dbReference>
<dbReference type="InterPro" id="IPR006674">
    <property type="entry name" value="HD_domain"/>
</dbReference>
<feature type="domain" description="HD/PDEase" evidence="8">
    <location>
        <begin position="74"/>
        <end position="190"/>
    </location>
</feature>
<dbReference type="PANTHER" id="PTHR11845:SF13">
    <property type="entry name" value="5'-DEOXYNUCLEOTIDASE HDDC2"/>
    <property type="match status" value="1"/>
</dbReference>
<dbReference type="PANTHER" id="PTHR11845">
    <property type="entry name" value="5'-DEOXYNUCLEOTIDASE HDDC2"/>
    <property type="match status" value="1"/>
</dbReference>
<dbReference type="Gene3D" id="1.10.3210.10">
    <property type="entry name" value="Hypothetical protein af1432"/>
    <property type="match status" value="1"/>
</dbReference>
<dbReference type="Pfam" id="PF13023">
    <property type="entry name" value="HD_3"/>
    <property type="match status" value="1"/>
</dbReference>
<keyword evidence="6" id="KW-0479">Metal-binding</keyword>
<evidence type="ECO:0000313" key="9">
    <source>
        <dbReference type="EMBL" id="PIP33397.1"/>
    </source>
</evidence>
<dbReference type="GO" id="GO:0005737">
    <property type="term" value="C:cytoplasm"/>
    <property type="evidence" value="ECO:0007669"/>
    <property type="project" value="TreeGrafter"/>
</dbReference>
<dbReference type="GO" id="GO:0002953">
    <property type="term" value="F:5'-deoxynucleotidase activity"/>
    <property type="evidence" value="ECO:0007669"/>
    <property type="project" value="UniProtKB-EC"/>
</dbReference>
<comment type="cofactor">
    <cofactor evidence="2">
        <name>Mn(2+)</name>
        <dbReference type="ChEBI" id="CHEBI:29035"/>
    </cofactor>
</comment>
<evidence type="ECO:0000256" key="3">
    <source>
        <dbReference type="ARBA" id="ARBA00001941"/>
    </source>
</evidence>
<dbReference type="GO" id="GO:0046872">
    <property type="term" value="F:metal ion binding"/>
    <property type="evidence" value="ECO:0007669"/>
    <property type="project" value="UniProtKB-KW"/>
</dbReference>
<dbReference type="EMBL" id="PCSD01000108">
    <property type="protein sequence ID" value="PIP33397.1"/>
    <property type="molecule type" value="Genomic_DNA"/>
</dbReference>
<sequence>MSGKILDQFFYNTGRQKKEQQPAIIDEKGNICLNAIIKQGGKIMTIKKIVNFIFELGQLKRQVHAGWWKIGVKNPATVAEHVFRAAQIGYILAVLEGDADPEKVVAIILIHDNAETRIGDQDKVAARYFSNGDAELKAFTEQTELLSEAIRKKWQAYFAECENRATKEGIIAKDADWLEQAFQAKEYVDTGYPAAKNWIDNVAAAVETESAKKIIAKMRKTEFTEWYKGLKRMTYKKLKK</sequence>
<dbReference type="InterPro" id="IPR039356">
    <property type="entry name" value="YfbR/HDDC2"/>
</dbReference>
<comment type="cofactor">
    <cofactor evidence="3">
        <name>Co(2+)</name>
        <dbReference type="ChEBI" id="CHEBI:48828"/>
    </cofactor>
</comment>
<evidence type="ECO:0000256" key="2">
    <source>
        <dbReference type="ARBA" id="ARBA00001936"/>
    </source>
</evidence>
<gene>
    <name evidence="9" type="ORF">COX22_04565</name>
</gene>
<comment type="subunit">
    <text evidence="4">Homodimer.</text>
</comment>
<evidence type="ECO:0000259" key="8">
    <source>
        <dbReference type="SMART" id="SM00471"/>
    </source>
</evidence>
<dbReference type="EC" id="3.1.3.89" evidence="5"/>
<proteinExistence type="predicted"/>
<comment type="catalytic activity">
    <reaction evidence="1">
        <text>a 2'-deoxyribonucleoside 5'-phosphate + H2O = a 2'-deoxyribonucleoside + phosphate</text>
        <dbReference type="Rhea" id="RHEA:36167"/>
        <dbReference type="ChEBI" id="CHEBI:15377"/>
        <dbReference type="ChEBI" id="CHEBI:18274"/>
        <dbReference type="ChEBI" id="CHEBI:43474"/>
        <dbReference type="ChEBI" id="CHEBI:65317"/>
        <dbReference type="EC" id="3.1.3.89"/>
    </reaction>
</comment>
<evidence type="ECO:0000256" key="4">
    <source>
        <dbReference type="ARBA" id="ARBA00011738"/>
    </source>
</evidence>
<accession>A0A2G9ZJP6</accession>
<protein>
    <recommendedName>
        <fullName evidence="5">5'-deoxynucleotidase</fullName>
        <ecNumber evidence="5">3.1.3.89</ecNumber>
    </recommendedName>
</protein>
<organism evidence="9 10">
    <name type="scientific">Candidatus Falkowbacteria bacterium CG23_combo_of_CG06-09_8_20_14_all_49_15</name>
    <dbReference type="NCBI Taxonomy" id="1974572"/>
    <lineage>
        <taxon>Bacteria</taxon>
        <taxon>Candidatus Falkowiibacteriota</taxon>
    </lineage>
</organism>
<evidence type="ECO:0000256" key="7">
    <source>
        <dbReference type="ARBA" id="ARBA00022801"/>
    </source>
</evidence>
<evidence type="ECO:0000313" key="10">
    <source>
        <dbReference type="Proteomes" id="UP000230729"/>
    </source>
</evidence>
<evidence type="ECO:0000256" key="1">
    <source>
        <dbReference type="ARBA" id="ARBA00001638"/>
    </source>
</evidence>
<evidence type="ECO:0000256" key="5">
    <source>
        <dbReference type="ARBA" id="ARBA00012964"/>
    </source>
</evidence>
<keyword evidence="7 9" id="KW-0378">Hydrolase</keyword>
<dbReference type="SMART" id="SM00471">
    <property type="entry name" value="HDc"/>
    <property type="match status" value="1"/>
</dbReference>
<dbReference type="SUPFAM" id="SSF109604">
    <property type="entry name" value="HD-domain/PDEase-like"/>
    <property type="match status" value="1"/>
</dbReference>
<dbReference type="Proteomes" id="UP000230729">
    <property type="component" value="Unassembled WGS sequence"/>
</dbReference>
<reference evidence="9 10" key="1">
    <citation type="submission" date="2017-09" db="EMBL/GenBank/DDBJ databases">
        <title>Depth-based differentiation of microbial function through sediment-hosted aquifers and enrichment of novel symbionts in the deep terrestrial subsurface.</title>
        <authorList>
            <person name="Probst A.J."/>
            <person name="Ladd B."/>
            <person name="Jarett J.K."/>
            <person name="Geller-Mcgrath D.E."/>
            <person name="Sieber C.M."/>
            <person name="Emerson J.B."/>
            <person name="Anantharaman K."/>
            <person name="Thomas B.C."/>
            <person name="Malmstrom R."/>
            <person name="Stieglmeier M."/>
            <person name="Klingl A."/>
            <person name="Woyke T."/>
            <person name="Ryan C.M."/>
            <person name="Banfield J.F."/>
        </authorList>
    </citation>
    <scope>NUCLEOTIDE SEQUENCE [LARGE SCALE GENOMIC DNA]</scope>
    <source>
        <strain evidence="9">CG23_combo_of_CG06-09_8_20_14_all_49_15</strain>
    </source>
</reference>
<name>A0A2G9ZJP6_9BACT</name>